<dbReference type="RefSeq" id="WP_386807412.1">
    <property type="nucleotide sequence ID" value="NZ_JBHTMV010000002.1"/>
</dbReference>
<dbReference type="Proteomes" id="UP001597241">
    <property type="component" value="Unassembled WGS sequence"/>
</dbReference>
<dbReference type="EMBL" id="JBHTMV010000002">
    <property type="protein sequence ID" value="MFD1292672.1"/>
    <property type="molecule type" value="Genomic_DNA"/>
</dbReference>
<sequence length="107" mass="12434">MTVQNYAVNVVNKLGGATIVVAKLDAYKKIVASNDRFHIDVTIFYIHQLYIGPVDFSYDFQQNKKGIQYRLKLYTRLAQKYNCAYLRGVVDFYEFGLKHVSNLRFIA</sequence>
<accession>A0ABW3WMG1</accession>
<proteinExistence type="predicted"/>
<protein>
    <submittedName>
        <fullName evidence="1">Uncharacterized protein</fullName>
    </submittedName>
</protein>
<keyword evidence="2" id="KW-1185">Reference proteome</keyword>
<comment type="caution">
    <text evidence="1">The sequence shown here is derived from an EMBL/GenBank/DDBJ whole genome shotgun (WGS) entry which is preliminary data.</text>
</comment>
<evidence type="ECO:0000313" key="1">
    <source>
        <dbReference type="EMBL" id="MFD1292672.1"/>
    </source>
</evidence>
<organism evidence="1 2">
    <name type="scientific">Lutibacter holmesii</name>
    <dbReference type="NCBI Taxonomy" id="1137985"/>
    <lineage>
        <taxon>Bacteria</taxon>
        <taxon>Pseudomonadati</taxon>
        <taxon>Bacteroidota</taxon>
        <taxon>Flavobacteriia</taxon>
        <taxon>Flavobacteriales</taxon>
        <taxon>Flavobacteriaceae</taxon>
        <taxon>Lutibacter</taxon>
    </lineage>
</organism>
<gene>
    <name evidence="1" type="ORF">ACFQ5N_02380</name>
</gene>
<evidence type="ECO:0000313" key="2">
    <source>
        <dbReference type="Proteomes" id="UP001597241"/>
    </source>
</evidence>
<name>A0ABW3WMG1_9FLAO</name>
<reference evidence="2" key="1">
    <citation type="journal article" date="2019" name="Int. J. Syst. Evol. Microbiol.">
        <title>The Global Catalogue of Microorganisms (GCM) 10K type strain sequencing project: providing services to taxonomists for standard genome sequencing and annotation.</title>
        <authorList>
            <consortium name="The Broad Institute Genomics Platform"/>
            <consortium name="The Broad Institute Genome Sequencing Center for Infectious Disease"/>
            <person name="Wu L."/>
            <person name="Ma J."/>
        </authorList>
    </citation>
    <scope>NUCLEOTIDE SEQUENCE [LARGE SCALE GENOMIC DNA]</scope>
    <source>
        <strain evidence="2">CCUG 62221</strain>
    </source>
</reference>